<evidence type="ECO:0000256" key="5">
    <source>
        <dbReference type="SAM" id="SignalP"/>
    </source>
</evidence>
<dbReference type="Pfam" id="PF00413">
    <property type="entry name" value="Peptidase_M10"/>
    <property type="match status" value="1"/>
</dbReference>
<dbReference type="InterPro" id="IPR024079">
    <property type="entry name" value="MetalloPept_cat_dom_sf"/>
</dbReference>
<keyword evidence="1" id="KW-0645">Protease</keyword>
<dbReference type="GO" id="GO:0006508">
    <property type="term" value="P:proteolysis"/>
    <property type="evidence" value="ECO:0007669"/>
    <property type="project" value="UniProtKB-KW"/>
</dbReference>
<organism evidence="7 8">
    <name type="scientific">Lentilactobacillus curieae</name>
    <dbReference type="NCBI Taxonomy" id="1138822"/>
    <lineage>
        <taxon>Bacteria</taxon>
        <taxon>Bacillati</taxon>
        <taxon>Bacillota</taxon>
        <taxon>Bacilli</taxon>
        <taxon>Lactobacillales</taxon>
        <taxon>Lactobacillaceae</taxon>
        <taxon>Lentilactobacillus</taxon>
    </lineage>
</organism>
<dbReference type="KEGG" id="lcu:PL11_003495"/>
<keyword evidence="3" id="KW-0378">Hydrolase</keyword>
<name>A0A1S6QHH8_9LACO</name>
<feature type="domain" description="Peptidase M10 metallopeptidase" evidence="6">
    <location>
        <begin position="205"/>
        <end position="261"/>
    </location>
</feature>
<keyword evidence="8" id="KW-1185">Reference proteome</keyword>
<feature type="chain" id="PRO_5010555179" description="Peptidase M10 metallopeptidase domain-containing protein" evidence="5">
    <location>
        <begin position="33"/>
        <end position="300"/>
    </location>
</feature>
<dbReference type="RefSeq" id="WP_035166403.1">
    <property type="nucleotide sequence ID" value="NZ_CP018906.1"/>
</dbReference>
<dbReference type="GO" id="GO:0031012">
    <property type="term" value="C:extracellular matrix"/>
    <property type="evidence" value="ECO:0007669"/>
    <property type="project" value="InterPro"/>
</dbReference>
<dbReference type="Gene3D" id="3.40.390.10">
    <property type="entry name" value="Collagenase (Catalytic Domain)"/>
    <property type="match status" value="1"/>
</dbReference>
<dbReference type="GO" id="GO:0004222">
    <property type="term" value="F:metalloendopeptidase activity"/>
    <property type="evidence" value="ECO:0007669"/>
    <property type="project" value="InterPro"/>
</dbReference>
<dbReference type="InterPro" id="IPR001818">
    <property type="entry name" value="Pept_M10_metallopeptidase"/>
</dbReference>
<keyword evidence="4" id="KW-0862">Zinc</keyword>
<gene>
    <name evidence="7" type="ORF">PL11_003495</name>
</gene>
<evidence type="ECO:0000256" key="4">
    <source>
        <dbReference type="ARBA" id="ARBA00022833"/>
    </source>
</evidence>
<reference evidence="7 8" key="1">
    <citation type="journal article" date="2015" name="Genome Announc.">
        <title>Genome Sequence of Lactobacillus curieae CCTCC M 2011381T, a Novel Producer of Gamma-aminobutyric Acid.</title>
        <authorList>
            <person name="Wang Y."/>
            <person name="Wang Y."/>
            <person name="Lang C."/>
            <person name="Wei D."/>
            <person name="Xu P."/>
            <person name="Xie J."/>
        </authorList>
    </citation>
    <scope>NUCLEOTIDE SEQUENCE [LARGE SCALE GENOMIC DNA]</scope>
    <source>
        <strain evidence="7 8">CCTCC M 2011381</strain>
    </source>
</reference>
<feature type="signal peptide" evidence="5">
    <location>
        <begin position="1"/>
        <end position="32"/>
    </location>
</feature>
<dbReference type="EMBL" id="CP018906">
    <property type="protein sequence ID" value="AQW21049.1"/>
    <property type="molecule type" value="Genomic_DNA"/>
</dbReference>
<dbReference type="Proteomes" id="UP000030361">
    <property type="component" value="Chromosome"/>
</dbReference>
<keyword evidence="5" id="KW-0732">Signal</keyword>
<dbReference type="AlphaFoldDB" id="A0A1S6QHH8"/>
<evidence type="ECO:0000313" key="7">
    <source>
        <dbReference type="EMBL" id="AQW21049.1"/>
    </source>
</evidence>
<sequence length="300" mass="34397">MTTKLNLRIKLLMISVLSLTLFAFPTSSNVHASSVKPSATMLKKTKTYYRSHAKTIAKKYRITYSLQTALTKNGHAKIYVATKNKTLRSSIKLAVNYWNQKLGKKVITYGTKRSHTLTFSVSKEPITSGVDTGDAWWIPKLKKMQVRDYYYKLSVSGIRNEMLKKSLSQFSAVANRKIVAYANQIGKSDPDYYSKVEHYRQQQIDYVQKQLEEVQSSIDKNGTAYKARKFQYANIITHEFGHVFGLEHSPNKTDVMYWSSQRPEIFDYQKVAKSKNGFNPITQTDLMRTKLALNMKKAGV</sequence>
<dbReference type="eggNOG" id="ENOG503011S">
    <property type="taxonomic scope" value="Bacteria"/>
</dbReference>
<dbReference type="GO" id="GO:0008270">
    <property type="term" value="F:zinc ion binding"/>
    <property type="evidence" value="ECO:0007669"/>
    <property type="project" value="InterPro"/>
</dbReference>
<evidence type="ECO:0000313" key="8">
    <source>
        <dbReference type="Proteomes" id="UP000030361"/>
    </source>
</evidence>
<proteinExistence type="predicted"/>
<evidence type="ECO:0000256" key="3">
    <source>
        <dbReference type="ARBA" id="ARBA00022801"/>
    </source>
</evidence>
<evidence type="ECO:0000256" key="1">
    <source>
        <dbReference type="ARBA" id="ARBA00022670"/>
    </source>
</evidence>
<dbReference type="OrthoDB" id="2328200at2"/>
<protein>
    <recommendedName>
        <fullName evidence="6">Peptidase M10 metallopeptidase domain-containing protein</fullName>
    </recommendedName>
</protein>
<evidence type="ECO:0000259" key="6">
    <source>
        <dbReference type="Pfam" id="PF00413"/>
    </source>
</evidence>
<dbReference type="SUPFAM" id="SSF55486">
    <property type="entry name" value="Metalloproteases ('zincins'), catalytic domain"/>
    <property type="match status" value="2"/>
</dbReference>
<evidence type="ECO:0000256" key="2">
    <source>
        <dbReference type="ARBA" id="ARBA00022723"/>
    </source>
</evidence>
<keyword evidence="2" id="KW-0479">Metal-binding</keyword>
<accession>A0A1S6QHH8</accession>